<evidence type="ECO:0000313" key="4">
    <source>
        <dbReference type="EMBL" id="MDU0808598.1"/>
    </source>
</evidence>
<feature type="chain" id="PRO_5046590031" evidence="2">
    <location>
        <begin position="27"/>
        <end position="540"/>
    </location>
</feature>
<evidence type="ECO:0000256" key="1">
    <source>
        <dbReference type="ARBA" id="ARBA00022729"/>
    </source>
</evidence>
<gene>
    <name evidence="4" type="ORF">PQG45_06085</name>
</gene>
<evidence type="ECO:0000313" key="5">
    <source>
        <dbReference type="Proteomes" id="UP001249959"/>
    </source>
</evidence>
<sequence>MPKFLHKLAFATFILFLSLSMFQRCAQTASPPGGKKDTLAPKIVSSIPLNKSKNYTGKKVELNFNEYVNIRNLNQELLITPNVGTYETRIRPTGVTLVLDSTLHQNTTYTFNFRNAIEDMSERNIGKNIKLVFSSGSDIDSLQISGQVKHLETNKKLESILVGLYPYTDTLRIDQAKPYYFTKTDTSGNYQIENIAAGKYYMAAFHDINNNLVYNSNKEPVDFITENYIDLSKSQTQDFKIALQNQDALKISKTTSTAKTVLYELSRGVKRINIEPKTLAYQIESNRNLRFYVGNVEHQDTVRIMATVTDSLNRIATLSLKLKFREPNKKEKVVNAPLRIEVLPASNHLLSPEDSIVIKFPKPIALINTKAISFVTGPDEEMQLPDEAYRWNNFVNELSIQKSYLPLRTKFDLKFSKHAFVSVEKDSSQSFTQSFEFQDLENYGSISGQIKSPEGKHIFQLIKSDTKVLAYQQAGLNSFLFPHVEPGLYELRAIEDRNGNGVWDLGNFKTKEKPEAIYFFPGKIKLKANFQITDVLISAQ</sequence>
<evidence type="ECO:0000256" key="2">
    <source>
        <dbReference type="SAM" id="SignalP"/>
    </source>
</evidence>
<comment type="caution">
    <text evidence="4">The sequence shown here is derived from an EMBL/GenBank/DDBJ whole genome shotgun (WGS) entry which is preliminary data.</text>
</comment>
<name>A0ABU3TRW0_9BACT</name>
<dbReference type="Proteomes" id="UP001249959">
    <property type="component" value="Unassembled WGS sequence"/>
</dbReference>
<keyword evidence="5" id="KW-1185">Reference proteome</keyword>
<accession>A0ABU3TRW0</accession>
<feature type="signal peptide" evidence="2">
    <location>
        <begin position="1"/>
        <end position="26"/>
    </location>
</feature>
<dbReference type="SUPFAM" id="SSF117074">
    <property type="entry name" value="Hypothetical protein PA1324"/>
    <property type="match status" value="1"/>
</dbReference>
<dbReference type="RefSeq" id="WP_316070467.1">
    <property type="nucleotide sequence ID" value="NZ_JAVNWW010000002.1"/>
</dbReference>
<keyword evidence="1 2" id="KW-0732">Signal</keyword>
<reference evidence="4 5" key="1">
    <citation type="submission" date="2023-09" db="EMBL/GenBank/DDBJ databases">
        <title>Aquirufa genomes.</title>
        <authorList>
            <person name="Pitt A."/>
        </authorList>
    </citation>
    <scope>NUCLEOTIDE SEQUENCE [LARGE SCALE GENOMIC DNA]</scope>
    <source>
        <strain evidence="4 5">LEOWEIH-7C</strain>
    </source>
</reference>
<dbReference type="Pfam" id="PF13205">
    <property type="entry name" value="Big_5"/>
    <property type="match status" value="1"/>
</dbReference>
<dbReference type="InterPro" id="IPR032812">
    <property type="entry name" value="SbsA_Ig"/>
</dbReference>
<evidence type="ECO:0000259" key="3">
    <source>
        <dbReference type="Pfam" id="PF13205"/>
    </source>
</evidence>
<organism evidence="4 5">
    <name type="scientific">Aquirufa regiilacus</name>
    <dbReference type="NCBI Taxonomy" id="3024868"/>
    <lineage>
        <taxon>Bacteria</taxon>
        <taxon>Pseudomonadati</taxon>
        <taxon>Bacteroidota</taxon>
        <taxon>Cytophagia</taxon>
        <taxon>Cytophagales</taxon>
        <taxon>Flectobacillaceae</taxon>
        <taxon>Aquirufa</taxon>
    </lineage>
</organism>
<dbReference type="EMBL" id="JAVNWW010000002">
    <property type="protein sequence ID" value="MDU0808598.1"/>
    <property type="molecule type" value="Genomic_DNA"/>
</dbReference>
<feature type="domain" description="SbsA Ig-like" evidence="3">
    <location>
        <begin position="37"/>
        <end position="134"/>
    </location>
</feature>
<proteinExistence type="predicted"/>
<protein>
    <submittedName>
        <fullName evidence="4">Ig-like domain-containing domain</fullName>
    </submittedName>
</protein>